<evidence type="ECO:0000256" key="1">
    <source>
        <dbReference type="SAM" id="MobiDB-lite"/>
    </source>
</evidence>
<feature type="domain" description="PX" evidence="2">
    <location>
        <begin position="252"/>
        <end position="360"/>
    </location>
</feature>
<name>A0A0L0FHU9_9EUKA</name>
<feature type="region of interest" description="Disordered" evidence="1">
    <location>
        <begin position="155"/>
        <end position="189"/>
    </location>
</feature>
<feature type="compositionally biased region" description="Polar residues" evidence="1">
    <location>
        <begin position="238"/>
        <end position="254"/>
    </location>
</feature>
<organism evidence="3 4">
    <name type="scientific">Sphaeroforma arctica JP610</name>
    <dbReference type="NCBI Taxonomy" id="667725"/>
    <lineage>
        <taxon>Eukaryota</taxon>
        <taxon>Ichthyosporea</taxon>
        <taxon>Ichthyophonida</taxon>
        <taxon>Sphaeroforma</taxon>
    </lineage>
</organism>
<dbReference type="InterPro" id="IPR036871">
    <property type="entry name" value="PX_dom_sf"/>
</dbReference>
<dbReference type="PROSITE" id="PS50195">
    <property type="entry name" value="PX"/>
    <property type="match status" value="1"/>
</dbReference>
<dbReference type="eggNOG" id="KOG2273">
    <property type="taxonomic scope" value="Eukaryota"/>
</dbReference>
<dbReference type="Gene3D" id="3.30.1520.10">
    <property type="entry name" value="Phox-like domain"/>
    <property type="match status" value="1"/>
</dbReference>
<feature type="region of interest" description="Disordered" evidence="1">
    <location>
        <begin position="1"/>
        <end position="84"/>
    </location>
</feature>
<evidence type="ECO:0000313" key="4">
    <source>
        <dbReference type="Proteomes" id="UP000054560"/>
    </source>
</evidence>
<evidence type="ECO:0000259" key="2">
    <source>
        <dbReference type="PROSITE" id="PS50195"/>
    </source>
</evidence>
<dbReference type="Pfam" id="PF00787">
    <property type="entry name" value="PX"/>
    <property type="match status" value="1"/>
</dbReference>
<dbReference type="SUPFAM" id="SSF64268">
    <property type="entry name" value="PX domain"/>
    <property type="match status" value="1"/>
</dbReference>
<dbReference type="InterPro" id="IPR027267">
    <property type="entry name" value="AH/BAR_dom_sf"/>
</dbReference>
<gene>
    <name evidence="3" type="ORF">SARC_11134</name>
</gene>
<dbReference type="AlphaFoldDB" id="A0A0L0FHU9"/>
<accession>A0A0L0FHU9</accession>
<evidence type="ECO:0000313" key="3">
    <source>
        <dbReference type="EMBL" id="KNC76364.1"/>
    </source>
</evidence>
<dbReference type="GeneID" id="25911638"/>
<dbReference type="GO" id="GO:0035091">
    <property type="term" value="F:phosphatidylinositol binding"/>
    <property type="evidence" value="ECO:0007669"/>
    <property type="project" value="InterPro"/>
</dbReference>
<feature type="compositionally biased region" description="Polar residues" evidence="1">
    <location>
        <begin position="160"/>
        <end position="176"/>
    </location>
</feature>
<feature type="compositionally biased region" description="Polar residues" evidence="1">
    <location>
        <begin position="43"/>
        <end position="64"/>
    </location>
</feature>
<feature type="compositionally biased region" description="Basic and acidic residues" evidence="1">
    <location>
        <begin position="228"/>
        <end position="237"/>
    </location>
</feature>
<sequence>MMSADESDEEYQEDGLGNHPLQSPTKATTGGMYRKVPGHDTKLGTSSMPDPLRNTKQSSHNARQFSIGEDSPQPVTDKHLDDLDMSSNTESHAILNTNQDDEYLKVETGNTPSNAQAGTSKGSAGVGLGRPNGRLSDDDNSMTMADQLQEAADTHLIGQDGSTSGTSVDPTGSRTRQLLDDVRNSSVRKHAIQQRLRQLSAERGGCHVNAQANAQAHTTATGNGGDVGTHDVDDDRPASQTQPRTHSPTRVANVSVSVTNPTQVGEGMRAYMAYDVRSRHGTVHRRYNDFAWLHAQLRESCPGVILPALPDKQPLGRFDSDFVDKRCVMLDAYLGRIAAHPDLGRAGAYLEFCTTLKALPSLSSRSEKFETVLKEHIGMADALSSLFRNRAQLIRKCSDAQKALAVQRQNTARSATASIEDPGAAENSLDEAEKKAVNLKQELAHLSTTIKREAVHLDDERATDLSLGMLAYARMRVEIQRQIVDAWAKCKAAVLEAETATPETPSPTPLTS</sequence>
<feature type="compositionally biased region" description="Polar residues" evidence="1">
    <location>
        <begin position="108"/>
        <end position="122"/>
    </location>
</feature>
<protein>
    <recommendedName>
        <fullName evidence="2">PX domain-containing protein</fullName>
    </recommendedName>
</protein>
<dbReference type="OrthoDB" id="271164at2759"/>
<dbReference type="RefSeq" id="XP_014150266.1">
    <property type="nucleotide sequence ID" value="XM_014294791.1"/>
</dbReference>
<dbReference type="InterPro" id="IPR015404">
    <property type="entry name" value="Vps5_C"/>
</dbReference>
<dbReference type="InterPro" id="IPR001683">
    <property type="entry name" value="PX_dom"/>
</dbReference>
<dbReference type="EMBL" id="KQ243138">
    <property type="protein sequence ID" value="KNC76364.1"/>
    <property type="molecule type" value="Genomic_DNA"/>
</dbReference>
<feature type="region of interest" description="Disordered" evidence="1">
    <location>
        <begin position="214"/>
        <end position="254"/>
    </location>
</feature>
<dbReference type="Pfam" id="PF09325">
    <property type="entry name" value="Vps5"/>
    <property type="match status" value="1"/>
</dbReference>
<dbReference type="PANTHER" id="PTHR10555:SF170">
    <property type="entry name" value="FI18122P1"/>
    <property type="match status" value="1"/>
</dbReference>
<proteinExistence type="predicted"/>
<feature type="compositionally biased region" description="Acidic residues" evidence="1">
    <location>
        <begin position="1"/>
        <end position="13"/>
    </location>
</feature>
<feature type="region of interest" description="Disordered" evidence="1">
    <location>
        <begin position="105"/>
        <end position="140"/>
    </location>
</feature>
<dbReference type="Gene3D" id="1.20.1270.60">
    <property type="entry name" value="Arfaptin homology (AH) domain/BAR domain"/>
    <property type="match status" value="1"/>
</dbReference>
<dbReference type="STRING" id="667725.A0A0L0FHU9"/>
<dbReference type="GO" id="GO:0005768">
    <property type="term" value="C:endosome"/>
    <property type="evidence" value="ECO:0007669"/>
    <property type="project" value="TreeGrafter"/>
</dbReference>
<dbReference type="Proteomes" id="UP000054560">
    <property type="component" value="Unassembled WGS sequence"/>
</dbReference>
<dbReference type="SMART" id="SM00312">
    <property type="entry name" value="PX"/>
    <property type="match status" value="1"/>
</dbReference>
<dbReference type="PANTHER" id="PTHR10555">
    <property type="entry name" value="SORTING NEXIN"/>
    <property type="match status" value="1"/>
</dbReference>
<reference evidence="3 4" key="1">
    <citation type="submission" date="2011-02" db="EMBL/GenBank/DDBJ databases">
        <title>The Genome Sequence of Sphaeroforma arctica JP610.</title>
        <authorList>
            <consortium name="The Broad Institute Genome Sequencing Platform"/>
            <person name="Russ C."/>
            <person name="Cuomo C."/>
            <person name="Young S.K."/>
            <person name="Zeng Q."/>
            <person name="Gargeya S."/>
            <person name="Alvarado L."/>
            <person name="Berlin A."/>
            <person name="Chapman S.B."/>
            <person name="Chen Z."/>
            <person name="Freedman E."/>
            <person name="Gellesch M."/>
            <person name="Goldberg J."/>
            <person name="Griggs A."/>
            <person name="Gujja S."/>
            <person name="Heilman E."/>
            <person name="Heiman D."/>
            <person name="Howarth C."/>
            <person name="Mehta T."/>
            <person name="Neiman D."/>
            <person name="Pearson M."/>
            <person name="Roberts A."/>
            <person name="Saif S."/>
            <person name="Shea T."/>
            <person name="Shenoy N."/>
            <person name="Sisk P."/>
            <person name="Stolte C."/>
            <person name="Sykes S."/>
            <person name="White J."/>
            <person name="Yandava C."/>
            <person name="Burger G."/>
            <person name="Gray M.W."/>
            <person name="Holland P.W.H."/>
            <person name="King N."/>
            <person name="Lang F.B.F."/>
            <person name="Roger A.J."/>
            <person name="Ruiz-Trillo I."/>
            <person name="Haas B."/>
            <person name="Nusbaum C."/>
            <person name="Birren B."/>
        </authorList>
    </citation>
    <scope>NUCLEOTIDE SEQUENCE [LARGE SCALE GENOMIC DNA]</scope>
    <source>
        <strain evidence="3 4">JP610</strain>
    </source>
</reference>
<keyword evidence="4" id="KW-1185">Reference proteome</keyword>